<evidence type="ECO:0000256" key="4">
    <source>
        <dbReference type="ARBA" id="ARBA00023125"/>
    </source>
</evidence>
<keyword evidence="3" id="KW-0227">DNA damage</keyword>
<comment type="subcellular location">
    <subcellularLocation>
        <location evidence="1">Nucleus</location>
    </subcellularLocation>
</comment>
<dbReference type="GO" id="GO:0006312">
    <property type="term" value="P:mitotic recombination"/>
    <property type="evidence" value="ECO:0007669"/>
    <property type="project" value="TreeGrafter"/>
</dbReference>
<dbReference type="Gene3D" id="1.10.150.20">
    <property type="entry name" value="5' to 3' exonuclease, C-terminal subdomain"/>
    <property type="match status" value="1"/>
</dbReference>
<dbReference type="SUPFAM" id="SSF47781">
    <property type="entry name" value="RuvA domain 2-like"/>
    <property type="match status" value="1"/>
</dbReference>
<dbReference type="GO" id="GO:0003684">
    <property type="term" value="F:damaged DNA binding"/>
    <property type="evidence" value="ECO:0007669"/>
    <property type="project" value="InterPro"/>
</dbReference>
<dbReference type="GO" id="GO:0070522">
    <property type="term" value="C:ERCC4-ERCC1 complex"/>
    <property type="evidence" value="ECO:0007669"/>
    <property type="project" value="TreeGrafter"/>
</dbReference>
<evidence type="ECO:0000313" key="10">
    <source>
        <dbReference type="EMBL" id="SSX06033.1"/>
    </source>
</evidence>
<accession>A0A336M8L9</accession>
<dbReference type="GO" id="GO:0070914">
    <property type="term" value="P:UV-damage excision repair"/>
    <property type="evidence" value="ECO:0007669"/>
    <property type="project" value="TreeGrafter"/>
</dbReference>
<name>A0A336M8L9_CULSO</name>
<dbReference type="OMA" id="PHCVLVH"/>
<dbReference type="VEuPathDB" id="VectorBase:CSON013376"/>
<dbReference type="NCBIfam" id="TIGR00597">
    <property type="entry name" value="rad10"/>
    <property type="match status" value="1"/>
</dbReference>
<comment type="similarity">
    <text evidence="2">Belongs to the ERCC1/RAD10/SWI10 family.</text>
</comment>
<keyword evidence="5" id="KW-0234">DNA repair</keyword>
<evidence type="ECO:0000256" key="5">
    <source>
        <dbReference type="ARBA" id="ARBA00023204"/>
    </source>
</evidence>
<dbReference type="InterPro" id="IPR011335">
    <property type="entry name" value="Restrct_endonuc-II-like"/>
</dbReference>
<dbReference type="GO" id="GO:0032204">
    <property type="term" value="P:regulation of telomere maintenance"/>
    <property type="evidence" value="ECO:0007669"/>
    <property type="project" value="UniProtKB-ARBA"/>
</dbReference>
<keyword evidence="4" id="KW-0238">DNA-binding</keyword>
<evidence type="ECO:0000256" key="1">
    <source>
        <dbReference type="ARBA" id="ARBA00004123"/>
    </source>
</evidence>
<dbReference type="InterPro" id="IPR010994">
    <property type="entry name" value="RuvA_2-like"/>
</dbReference>
<reference evidence="11" key="2">
    <citation type="submission" date="2018-07" db="EMBL/GenBank/DDBJ databases">
        <authorList>
            <person name="Quirk P.G."/>
            <person name="Krulwich T.A."/>
        </authorList>
    </citation>
    <scope>NUCLEOTIDE SEQUENCE</scope>
</reference>
<dbReference type="PANTHER" id="PTHR12749:SF0">
    <property type="entry name" value="DNA EXCISION REPAIR PROTEIN ERCC-1"/>
    <property type="match status" value="1"/>
</dbReference>
<feature type="domain" description="ERCC1-like central" evidence="9">
    <location>
        <begin position="58"/>
        <end position="170"/>
    </location>
</feature>
<dbReference type="GO" id="GO:0006302">
    <property type="term" value="P:double-strand break repair"/>
    <property type="evidence" value="ECO:0007669"/>
    <property type="project" value="UniProtKB-ARBA"/>
</dbReference>
<dbReference type="GO" id="GO:0006289">
    <property type="term" value="P:nucleotide-excision repair"/>
    <property type="evidence" value="ECO:0007669"/>
    <property type="project" value="UniProtKB-ARBA"/>
</dbReference>
<dbReference type="InterPro" id="IPR047260">
    <property type="entry name" value="ERCC1-like_central_dom"/>
</dbReference>
<reference evidence="10" key="1">
    <citation type="submission" date="2018-04" db="EMBL/GenBank/DDBJ databases">
        <authorList>
            <person name="Go L.Y."/>
            <person name="Mitchell J.A."/>
        </authorList>
    </citation>
    <scope>NUCLEOTIDE SEQUENCE</scope>
    <source>
        <tissue evidence="10">Whole organism</tissue>
    </source>
</reference>
<dbReference type="FunFam" id="1.10.150.20:FF:000017">
    <property type="entry name" value="DNA excision repair protein ERCC-1"/>
    <property type="match status" value="1"/>
</dbReference>
<evidence type="ECO:0000313" key="11">
    <source>
        <dbReference type="EMBL" id="SSX26390.1"/>
    </source>
</evidence>
<dbReference type="Pfam" id="PF14520">
    <property type="entry name" value="HHH_5"/>
    <property type="match status" value="1"/>
</dbReference>
<dbReference type="EMBL" id="UFQT01000673">
    <property type="protein sequence ID" value="SSX26390.1"/>
    <property type="molecule type" value="Genomic_DNA"/>
</dbReference>
<dbReference type="GO" id="GO:0003697">
    <property type="term" value="F:single-stranded DNA binding"/>
    <property type="evidence" value="ECO:0007669"/>
    <property type="project" value="TreeGrafter"/>
</dbReference>
<protein>
    <recommendedName>
        <fullName evidence="8">DNA excision repair protein ERCC-1</fullName>
    </recommendedName>
</protein>
<dbReference type="PANTHER" id="PTHR12749">
    <property type="entry name" value="EXCISION REPAIR CROSS-COMPLEMENTING 1 ERCC1"/>
    <property type="match status" value="1"/>
</dbReference>
<dbReference type="GO" id="GO:0000110">
    <property type="term" value="C:nucleotide-excision repair factor 1 complex"/>
    <property type="evidence" value="ECO:0007669"/>
    <property type="project" value="TreeGrafter"/>
</dbReference>
<evidence type="ECO:0000256" key="2">
    <source>
        <dbReference type="ARBA" id="ARBA00008283"/>
    </source>
</evidence>
<organism evidence="11">
    <name type="scientific">Culicoides sonorensis</name>
    <name type="common">Biting midge</name>
    <dbReference type="NCBI Taxonomy" id="179676"/>
    <lineage>
        <taxon>Eukaryota</taxon>
        <taxon>Metazoa</taxon>
        <taxon>Ecdysozoa</taxon>
        <taxon>Arthropoda</taxon>
        <taxon>Hexapoda</taxon>
        <taxon>Insecta</taxon>
        <taxon>Pterygota</taxon>
        <taxon>Neoptera</taxon>
        <taxon>Endopterygota</taxon>
        <taxon>Diptera</taxon>
        <taxon>Nematocera</taxon>
        <taxon>Chironomoidea</taxon>
        <taxon>Ceratopogonidae</taxon>
        <taxon>Ceratopogoninae</taxon>
        <taxon>Culicoides</taxon>
        <taxon>Monoculicoides</taxon>
    </lineage>
</organism>
<dbReference type="Pfam" id="PF03834">
    <property type="entry name" value="Rad10"/>
    <property type="match status" value="1"/>
</dbReference>
<proteinExistence type="inferred from homology"/>
<evidence type="ECO:0000256" key="8">
    <source>
        <dbReference type="ARBA" id="ARBA00071993"/>
    </source>
</evidence>
<evidence type="ECO:0000259" key="9">
    <source>
        <dbReference type="Pfam" id="PF03834"/>
    </source>
</evidence>
<dbReference type="AlphaFoldDB" id="A0A336M8L9"/>
<evidence type="ECO:0000256" key="3">
    <source>
        <dbReference type="ARBA" id="ARBA00022763"/>
    </source>
</evidence>
<evidence type="ECO:0000256" key="6">
    <source>
        <dbReference type="ARBA" id="ARBA00023242"/>
    </source>
</evidence>
<dbReference type="CDD" id="cd22325">
    <property type="entry name" value="ERCC1_C-like"/>
    <property type="match status" value="1"/>
</dbReference>
<dbReference type="FunFam" id="3.40.50.10130:FF:000001">
    <property type="entry name" value="DNA excision repair protein ERCC-1"/>
    <property type="match status" value="1"/>
</dbReference>
<evidence type="ECO:0000256" key="7">
    <source>
        <dbReference type="ARBA" id="ARBA00054210"/>
    </source>
</evidence>
<dbReference type="EMBL" id="UFQS01000673">
    <property type="protein sequence ID" value="SSX06033.1"/>
    <property type="molecule type" value="Genomic_DNA"/>
</dbReference>
<dbReference type="Gene3D" id="3.40.50.10130">
    <property type="match status" value="1"/>
</dbReference>
<comment type="function">
    <text evidence="7">Non-catalytic component of a structure-specific DNA repair endonuclease responsible for the 5'-incision during DNA repair. Responsible, in conjunction with SLX4, for the first step in the repair of interstrand cross-links (ICL). Participates in the processing of anaphase bridge-generating DNA structures, which consist in incompletely processed DNA lesions arising during S or G2 phase, and can result in cytokinesis failure. Also required for homology-directed repair (HDR) of DNA double-strand breaks, in conjunction with SLX4.</text>
</comment>
<keyword evidence="6" id="KW-0539">Nucleus</keyword>
<sequence length="252" mass="28199">MSSDAFDDSFDAELASLELPQPPAPKLAAIETQSAESTTEQENETTGTVKKALKQNCILVNPKQRGNPIIKSITTVPWEWDDIVPDYVVGATTCILYLSLKYHNLNPDYIHQRLKSLGKIYELRVLLVQVDIKDPQNALKTLTRICLLANLTLMLAWSFEEAGKIVETYKLYENKPPDMIKEKIEEDPHTRLCAALTNIKPVNKTDAVTLLQNFGTLANLINCSEEKLASVSGLGPRKVSKLFKTLNEPFLK</sequence>
<dbReference type="InterPro" id="IPR004579">
    <property type="entry name" value="ERCC1/RAD10/SWI10"/>
</dbReference>
<gene>
    <name evidence="11" type="primary">CSON013376</name>
</gene>
<dbReference type="SUPFAM" id="SSF52980">
    <property type="entry name" value="Restriction endonuclease-like"/>
    <property type="match status" value="1"/>
</dbReference>